<proteinExistence type="predicted"/>
<dbReference type="PANTHER" id="PTHR43434">
    <property type="entry name" value="PHOSPHOGLYCOLATE PHOSPHATASE"/>
    <property type="match status" value="1"/>
</dbReference>
<dbReference type="EMBL" id="FNED01000024">
    <property type="protein sequence ID" value="SDJ66059.1"/>
    <property type="molecule type" value="Genomic_DNA"/>
</dbReference>
<dbReference type="Gene3D" id="3.40.50.1000">
    <property type="entry name" value="HAD superfamily/HAD-like"/>
    <property type="match status" value="1"/>
</dbReference>
<dbReference type="Proteomes" id="UP000182836">
    <property type="component" value="Unassembled WGS sequence"/>
</dbReference>
<dbReference type="InterPro" id="IPR023214">
    <property type="entry name" value="HAD_sf"/>
</dbReference>
<dbReference type="Pfam" id="PF13419">
    <property type="entry name" value="HAD_2"/>
    <property type="match status" value="1"/>
</dbReference>
<dbReference type="SFLD" id="SFLDG01129">
    <property type="entry name" value="C1.5:_HAD__Beta-PGM__Phosphata"/>
    <property type="match status" value="1"/>
</dbReference>
<gene>
    <name evidence="1" type="ORF">AF333_26660</name>
    <name evidence="2" type="ORF">SAMN04487909_12427</name>
</gene>
<dbReference type="Gene3D" id="1.10.150.240">
    <property type="entry name" value="Putative phosphatase, domain 2"/>
    <property type="match status" value="1"/>
</dbReference>
<dbReference type="GO" id="GO:0008967">
    <property type="term" value="F:phosphoglycolate phosphatase activity"/>
    <property type="evidence" value="ECO:0007669"/>
    <property type="project" value="TreeGrafter"/>
</dbReference>
<dbReference type="PRINTS" id="PR00413">
    <property type="entry name" value="HADHALOGNASE"/>
</dbReference>
<dbReference type="PATRIC" id="fig|47500.8.peg.5805"/>
<protein>
    <submittedName>
        <fullName evidence="2">Pyrophosphatase PpaX</fullName>
    </submittedName>
</protein>
<organism evidence="1 3">
    <name type="scientific">Aneurinibacillus migulanus</name>
    <name type="common">Bacillus migulanus</name>
    <dbReference type="NCBI Taxonomy" id="47500"/>
    <lineage>
        <taxon>Bacteria</taxon>
        <taxon>Bacillati</taxon>
        <taxon>Bacillota</taxon>
        <taxon>Bacilli</taxon>
        <taxon>Bacillales</taxon>
        <taxon>Paenibacillaceae</taxon>
        <taxon>Aneurinibacillus group</taxon>
        <taxon>Aneurinibacillus</taxon>
    </lineage>
</organism>
<dbReference type="GO" id="GO:0006281">
    <property type="term" value="P:DNA repair"/>
    <property type="evidence" value="ECO:0007669"/>
    <property type="project" value="TreeGrafter"/>
</dbReference>
<dbReference type="OrthoDB" id="9807630at2"/>
<dbReference type="SFLD" id="SFLDG01135">
    <property type="entry name" value="C1.5.6:_HAD__Beta-PGM__Phospha"/>
    <property type="match status" value="1"/>
</dbReference>
<dbReference type="GO" id="GO:0005829">
    <property type="term" value="C:cytosol"/>
    <property type="evidence" value="ECO:0007669"/>
    <property type="project" value="TreeGrafter"/>
</dbReference>
<dbReference type="NCBIfam" id="TIGR01549">
    <property type="entry name" value="HAD-SF-IA-v1"/>
    <property type="match status" value="1"/>
</dbReference>
<dbReference type="AlphaFoldDB" id="A0A0D1WEZ2"/>
<dbReference type="InterPro" id="IPR006439">
    <property type="entry name" value="HAD-SF_hydro_IA"/>
</dbReference>
<dbReference type="RefSeq" id="WP_043065351.1">
    <property type="nucleotide sequence ID" value="NZ_BJOA01000080.1"/>
</dbReference>
<sequence length="220" mass="24607">MNHIRCLLFDLDGTLLDSRDSVIDAVYATAEAHVPGLFTREAILARFGESFDNFMEVIETSLGGRYTREQVFQYYFEHLNAYHDRTVRLFPGIQEELEALKASGYRLGIVTNKQRDFTIRGLQITGILQLFDSIVTVDDVHAGKPSAEPILRGMAELRALPEETAMVGDSKYDLLAAKAAGVTSVLVDWYSAVCEIDVCPDYYFLNIRELASGLALEKAK</sequence>
<name>A0A0D1WEZ2_ANEMI</name>
<reference evidence="1 3" key="1">
    <citation type="submission" date="2015-07" db="EMBL/GenBank/DDBJ databases">
        <title>Fjat-14205 dsm 2895.</title>
        <authorList>
            <person name="Liu B."/>
            <person name="Wang J."/>
            <person name="Zhu Y."/>
            <person name="Liu G."/>
            <person name="Chen Q."/>
            <person name="Chen Z."/>
            <person name="Lan J."/>
            <person name="Che J."/>
            <person name="Ge C."/>
            <person name="Shi H."/>
            <person name="Pan Z."/>
            <person name="Liu X."/>
        </authorList>
    </citation>
    <scope>NUCLEOTIDE SEQUENCE [LARGE SCALE GENOMIC DNA]</scope>
    <source>
        <strain evidence="1 3">DSM 2895</strain>
    </source>
</reference>
<dbReference type="PANTHER" id="PTHR43434:SF26">
    <property type="entry name" value="PYROPHOSPHATASE PPAX"/>
    <property type="match status" value="1"/>
</dbReference>
<dbReference type="NCBIfam" id="TIGR01509">
    <property type="entry name" value="HAD-SF-IA-v3"/>
    <property type="match status" value="1"/>
</dbReference>
<accession>A0A0D1WEZ2</accession>
<evidence type="ECO:0000313" key="2">
    <source>
        <dbReference type="EMBL" id="SDJ66059.1"/>
    </source>
</evidence>
<dbReference type="InterPro" id="IPR050155">
    <property type="entry name" value="HAD-like_hydrolase_sf"/>
</dbReference>
<keyword evidence="3" id="KW-1185">Reference proteome</keyword>
<evidence type="ECO:0000313" key="4">
    <source>
        <dbReference type="Proteomes" id="UP000182836"/>
    </source>
</evidence>
<dbReference type="Proteomes" id="UP000037269">
    <property type="component" value="Unassembled WGS sequence"/>
</dbReference>
<dbReference type="InterPro" id="IPR041492">
    <property type="entry name" value="HAD_2"/>
</dbReference>
<evidence type="ECO:0000313" key="1">
    <source>
        <dbReference type="EMBL" id="KON93239.1"/>
    </source>
</evidence>
<dbReference type="STRING" id="47500.AF333_26660"/>
<dbReference type="EMBL" id="LGUG01000005">
    <property type="protein sequence ID" value="KON93239.1"/>
    <property type="molecule type" value="Genomic_DNA"/>
</dbReference>
<dbReference type="InterPro" id="IPR036412">
    <property type="entry name" value="HAD-like_sf"/>
</dbReference>
<evidence type="ECO:0000313" key="3">
    <source>
        <dbReference type="Proteomes" id="UP000037269"/>
    </source>
</evidence>
<dbReference type="GeneID" id="42308710"/>
<dbReference type="SFLD" id="SFLDS00003">
    <property type="entry name" value="Haloacid_Dehalogenase"/>
    <property type="match status" value="1"/>
</dbReference>
<dbReference type="SUPFAM" id="SSF56784">
    <property type="entry name" value="HAD-like"/>
    <property type="match status" value="1"/>
</dbReference>
<reference evidence="2 4" key="2">
    <citation type="submission" date="2016-10" db="EMBL/GenBank/DDBJ databases">
        <authorList>
            <person name="de Groot N.N."/>
        </authorList>
    </citation>
    <scope>NUCLEOTIDE SEQUENCE [LARGE SCALE GENOMIC DNA]</scope>
    <source>
        <strain evidence="2 4">DSM 2895</strain>
    </source>
</reference>
<dbReference type="InterPro" id="IPR023198">
    <property type="entry name" value="PGP-like_dom2"/>
</dbReference>